<evidence type="ECO:0000313" key="6">
    <source>
        <dbReference type="RefSeq" id="XP_034246904.1"/>
    </source>
</evidence>
<dbReference type="RefSeq" id="XP_034246904.1">
    <property type="nucleotide sequence ID" value="XM_034391013.1"/>
</dbReference>
<dbReference type="InterPro" id="IPR048365">
    <property type="entry name" value="TNP-like_RNaseH_N"/>
</dbReference>
<feature type="region of interest" description="Disordered" evidence="1">
    <location>
        <begin position="783"/>
        <end position="823"/>
    </location>
</feature>
<dbReference type="AlphaFoldDB" id="A0A6P8ZR33"/>
<evidence type="ECO:0000259" key="2">
    <source>
        <dbReference type="Pfam" id="PF21787"/>
    </source>
</evidence>
<dbReference type="OrthoDB" id="7474070at2759"/>
<evidence type="ECO:0000313" key="5">
    <source>
        <dbReference type="Proteomes" id="UP000515158"/>
    </source>
</evidence>
<feature type="compositionally biased region" description="Polar residues" evidence="1">
    <location>
        <begin position="806"/>
        <end position="823"/>
    </location>
</feature>
<evidence type="ECO:0000259" key="3">
    <source>
        <dbReference type="Pfam" id="PF21788"/>
    </source>
</evidence>
<sequence>MTMQKIAWLKGLNPKAVSPETKLALKTAQEYQQKARIYKYMLTLSRRKNGTLRRFAKKKTILEIEQMLISPGAKQILEAELRNFKKKPKGRRWTHKDKTFAASIFKRSPRTYRWLARYLTLPSESTLRIFIAKGVPYECGVSEASLRHIERLCKKLSRKDRCCSVAFDEVALEAGVYFCRVTKKLCGLEDYGSHGKTTGLADKALVFMAQGLHKKWKLPVAYYLVKGQTPTNVLARLVKDVVAALMKIGLKVLATVSDMGSNNRAAVNKLRSNCEEGEYEPAYKVDGQLIVHVWDVPHIAKNVRNNFMRSNVIFSSMHEAAKYDHLIAYKKYDENDLCRTSGLTNEVLFPKGRGKMKVTTAVKLMSSTTASGMASVILASEGRKLVECVPTILFLRDVDFFVDITNGPGANDKKKPQRCNVSKESLHHEEWRKMAAKLKDWKFVWKKGARKGKQHVPPSISGWIEDIKAFQRLWSTVEKLGFKYLNLRQLNQDCLENFFSTIRQNNGCNKNPTCQQFQSACRTAIANKLTSSGSRHKNCLDDEAFLLPETGEPEAEPTVVDIEPPSDPILVRGEDNSFPEYKIIGCKTKRQAPAYICGYFARKILRTKECKNCRLCENYLTTDEKNSDHVLTSAREFKKYRRSNNNKREEFREALAMYSNDDGSKALKYASPQLVKTFLNIQGQFVHGINKQIHLDPYKWTEEICNQTIQSEELCPIHDLKKQLVTTIATFLMKTHCLRINQLIRDKRRQKAFINRRRHQEKQQKKGKRNWSVNVSVVSDNVTAEEYMDSSDSDDDMIDDPESIDNLQDQSNSPNPSVQESNNSVVSLDQMNISEHNRVIMDIPHQIIPENNGLIVLDTLQQISIPEDNNTFVLTEEFSLLDELELNTPEENIFLGAPVTVAGPSTIPANPPNDPPPSAPDPKTNERLSYEFVENLVKMGQVMNLKVPEMKQFLKGKYKNLSTLKKAELAQLIIKHINPG</sequence>
<evidence type="ECO:0000259" key="4">
    <source>
        <dbReference type="Pfam" id="PF21789"/>
    </source>
</evidence>
<dbReference type="InterPro" id="IPR048367">
    <property type="entry name" value="TNP-like_RNaseH_C"/>
</dbReference>
<feature type="domain" description="Transposable element P transposase-like RNase H C-terminal" evidence="4">
    <location>
        <begin position="490"/>
        <end position="520"/>
    </location>
</feature>
<feature type="domain" description="Transposable element P transposase-like RNase H" evidence="2">
    <location>
        <begin position="138"/>
        <end position="270"/>
    </location>
</feature>
<organism evidence="6">
    <name type="scientific">Thrips palmi</name>
    <name type="common">Melon thrips</name>
    <dbReference type="NCBI Taxonomy" id="161013"/>
    <lineage>
        <taxon>Eukaryota</taxon>
        <taxon>Metazoa</taxon>
        <taxon>Ecdysozoa</taxon>
        <taxon>Arthropoda</taxon>
        <taxon>Hexapoda</taxon>
        <taxon>Insecta</taxon>
        <taxon>Pterygota</taxon>
        <taxon>Neoptera</taxon>
        <taxon>Paraneoptera</taxon>
        <taxon>Thysanoptera</taxon>
        <taxon>Terebrantia</taxon>
        <taxon>Thripoidea</taxon>
        <taxon>Thripidae</taxon>
        <taxon>Thrips</taxon>
    </lineage>
</organism>
<protein>
    <submittedName>
        <fullName evidence="6">Uncharacterized protein LOC117648507</fullName>
    </submittedName>
</protein>
<dbReference type="InterPro" id="IPR048366">
    <property type="entry name" value="TNP-like_GBD"/>
</dbReference>
<proteinExistence type="predicted"/>
<feature type="region of interest" description="Disordered" evidence="1">
    <location>
        <begin position="904"/>
        <end position="925"/>
    </location>
</feature>
<dbReference type="PANTHER" id="PTHR47577">
    <property type="entry name" value="THAP DOMAIN-CONTAINING PROTEIN 6"/>
    <property type="match status" value="1"/>
</dbReference>
<dbReference type="Pfam" id="PF21789">
    <property type="entry name" value="TNP-like_RNaseH_C"/>
    <property type="match status" value="1"/>
</dbReference>
<evidence type="ECO:0000256" key="1">
    <source>
        <dbReference type="SAM" id="MobiDB-lite"/>
    </source>
</evidence>
<feature type="compositionally biased region" description="Acidic residues" evidence="1">
    <location>
        <begin position="786"/>
        <end position="803"/>
    </location>
</feature>
<dbReference type="PANTHER" id="PTHR47577:SF2">
    <property type="entry name" value="THAP DOMAIN CONTAINING 9"/>
    <property type="match status" value="1"/>
</dbReference>
<accession>A0A6P8ZR33</accession>
<reference evidence="6" key="1">
    <citation type="submission" date="2025-08" db="UniProtKB">
        <authorList>
            <consortium name="RefSeq"/>
        </authorList>
    </citation>
    <scope>IDENTIFICATION</scope>
    <source>
        <tissue evidence="6">Total insect</tissue>
    </source>
</reference>
<keyword evidence="5" id="KW-1185">Reference proteome</keyword>
<feature type="compositionally biased region" description="Pro residues" evidence="1">
    <location>
        <begin position="909"/>
        <end position="920"/>
    </location>
</feature>
<gene>
    <name evidence="6" type="primary">LOC117648507</name>
</gene>
<dbReference type="Proteomes" id="UP000515158">
    <property type="component" value="Unplaced"/>
</dbReference>
<dbReference type="Pfam" id="PF21788">
    <property type="entry name" value="TNP-like_GBD"/>
    <property type="match status" value="1"/>
</dbReference>
<dbReference type="Pfam" id="PF21787">
    <property type="entry name" value="TNP-like_RNaseH_N"/>
    <property type="match status" value="1"/>
</dbReference>
<name>A0A6P8ZR33_THRPL</name>
<feature type="domain" description="Transposable element P transposase-like GTP-binding insertion" evidence="3">
    <location>
        <begin position="298"/>
        <end position="413"/>
    </location>
</feature>
<dbReference type="InParanoid" id="A0A6P8ZR33"/>
<dbReference type="KEGG" id="tpal:117648507"/>
<dbReference type="GeneID" id="117648507"/>